<feature type="domain" description="Helix-hairpin-helix DNA-binding motif class 1" evidence="7">
    <location>
        <begin position="108"/>
        <end position="127"/>
    </location>
</feature>
<comment type="similarity">
    <text evidence="6">Belongs to the RuvA family.</text>
</comment>
<feature type="region of interest" description="Domain I" evidence="6">
    <location>
        <begin position="1"/>
        <end position="64"/>
    </location>
</feature>
<keyword evidence="5 6" id="KW-0234">DNA repair</keyword>
<proteinExistence type="inferred from homology"/>
<dbReference type="EMBL" id="QQAX01000017">
    <property type="protein sequence ID" value="RDI41827.1"/>
    <property type="molecule type" value="Genomic_DNA"/>
</dbReference>
<dbReference type="SUPFAM" id="SSF47781">
    <property type="entry name" value="RuvA domain 2-like"/>
    <property type="match status" value="1"/>
</dbReference>
<sequence length="201" mass="22573">MIGQIRGIILEKQPPQLIVDVHGIGYEIDAPMSTFYQLPDTGQEVSLYTHFIVREDAHHLYGFYTRDERALFKTLLKVNGVGPRLALTILSSTATEEFVRCVLNNDTASLVRLPGVGKKTAERLVIEMRDKLSDWHRGTPQEGAMPMTQDGQGRHQILQDAIAALIALGYKQQEATRTITKVDDGALNSEELIRRALREMM</sequence>
<feature type="region of interest" description="Domain III" evidence="6">
    <location>
        <begin position="149"/>
        <end position="201"/>
    </location>
</feature>
<dbReference type="Pfam" id="PF01330">
    <property type="entry name" value="RuvA_N"/>
    <property type="match status" value="1"/>
</dbReference>
<dbReference type="Proteomes" id="UP000254720">
    <property type="component" value="Unassembled WGS sequence"/>
</dbReference>
<keyword evidence="8" id="KW-0067">ATP-binding</keyword>
<evidence type="ECO:0000256" key="3">
    <source>
        <dbReference type="ARBA" id="ARBA00023125"/>
    </source>
</evidence>
<keyword evidence="3 6" id="KW-0238">DNA-binding</keyword>
<keyword evidence="8" id="KW-0378">Hydrolase</keyword>
<dbReference type="AlphaFoldDB" id="A0A370GDR0"/>
<evidence type="ECO:0000256" key="1">
    <source>
        <dbReference type="ARBA" id="ARBA00022490"/>
    </source>
</evidence>
<dbReference type="GO" id="GO:0005737">
    <property type="term" value="C:cytoplasm"/>
    <property type="evidence" value="ECO:0007669"/>
    <property type="project" value="UniProtKB-SubCell"/>
</dbReference>
<organism evidence="8 9">
    <name type="scientific">Aquicella lusitana</name>
    <dbReference type="NCBI Taxonomy" id="254246"/>
    <lineage>
        <taxon>Bacteria</taxon>
        <taxon>Pseudomonadati</taxon>
        <taxon>Pseudomonadota</taxon>
        <taxon>Gammaproteobacteria</taxon>
        <taxon>Legionellales</taxon>
        <taxon>Coxiellaceae</taxon>
        <taxon>Aquicella</taxon>
    </lineage>
</organism>
<dbReference type="Pfam" id="PF07499">
    <property type="entry name" value="RuvA_C"/>
    <property type="match status" value="1"/>
</dbReference>
<dbReference type="GO" id="GO:0005524">
    <property type="term" value="F:ATP binding"/>
    <property type="evidence" value="ECO:0007669"/>
    <property type="project" value="InterPro"/>
</dbReference>
<keyword evidence="2 6" id="KW-0227">DNA damage</keyword>
<dbReference type="InterPro" id="IPR012340">
    <property type="entry name" value="NA-bd_OB-fold"/>
</dbReference>
<dbReference type="GO" id="GO:0000400">
    <property type="term" value="F:four-way junction DNA binding"/>
    <property type="evidence" value="ECO:0007669"/>
    <property type="project" value="UniProtKB-UniRule"/>
</dbReference>
<dbReference type="InterPro" id="IPR003583">
    <property type="entry name" value="Hlx-hairpin-Hlx_DNA-bd_motif"/>
</dbReference>
<dbReference type="InterPro" id="IPR000085">
    <property type="entry name" value="RuvA"/>
</dbReference>
<evidence type="ECO:0000259" key="7">
    <source>
        <dbReference type="SMART" id="SM00278"/>
    </source>
</evidence>
<dbReference type="GO" id="GO:0009378">
    <property type="term" value="F:four-way junction helicase activity"/>
    <property type="evidence" value="ECO:0007669"/>
    <property type="project" value="InterPro"/>
</dbReference>
<dbReference type="GO" id="GO:0006281">
    <property type="term" value="P:DNA repair"/>
    <property type="evidence" value="ECO:0007669"/>
    <property type="project" value="UniProtKB-UniRule"/>
</dbReference>
<comment type="caution">
    <text evidence="8">The sequence shown here is derived from an EMBL/GenBank/DDBJ whole genome shotgun (WGS) entry which is preliminary data.</text>
</comment>
<dbReference type="CDD" id="cd14332">
    <property type="entry name" value="UBA_RuvA_C"/>
    <property type="match status" value="1"/>
</dbReference>
<dbReference type="InterPro" id="IPR010994">
    <property type="entry name" value="RuvA_2-like"/>
</dbReference>
<evidence type="ECO:0000256" key="5">
    <source>
        <dbReference type="ARBA" id="ARBA00023204"/>
    </source>
</evidence>
<evidence type="ECO:0000313" key="8">
    <source>
        <dbReference type="EMBL" id="RDI41827.1"/>
    </source>
</evidence>
<gene>
    <name evidence="6" type="primary">ruvA</name>
    <name evidence="8" type="ORF">C8D86_11744</name>
</gene>
<dbReference type="SUPFAM" id="SSF50249">
    <property type="entry name" value="Nucleic acid-binding proteins"/>
    <property type="match status" value="1"/>
</dbReference>
<dbReference type="GO" id="GO:0048476">
    <property type="term" value="C:Holliday junction resolvase complex"/>
    <property type="evidence" value="ECO:0007669"/>
    <property type="project" value="UniProtKB-UniRule"/>
</dbReference>
<evidence type="ECO:0000256" key="4">
    <source>
        <dbReference type="ARBA" id="ARBA00023172"/>
    </source>
</evidence>
<accession>A0A370GDR0</accession>
<comment type="function">
    <text evidence="6">The RuvA-RuvB-RuvC complex processes Holliday junction (HJ) DNA during genetic recombination and DNA repair, while the RuvA-RuvB complex plays an important role in the rescue of blocked DNA replication forks via replication fork reversal (RFR). RuvA specifically binds to HJ cruciform DNA, conferring on it an open structure. The RuvB hexamer acts as an ATP-dependent pump, pulling dsDNA into and through the RuvAB complex. HJ branch migration allows RuvC to scan DNA until it finds its consensus sequence, where it cleaves and resolves the cruciform DNA.</text>
</comment>
<dbReference type="InterPro" id="IPR011114">
    <property type="entry name" value="RuvA_C"/>
</dbReference>
<keyword evidence="9" id="KW-1185">Reference proteome</keyword>
<dbReference type="Gene3D" id="1.10.150.20">
    <property type="entry name" value="5' to 3' exonuclease, C-terminal subdomain"/>
    <property type="match status" value="1"/>
</dbReference>
<comment type="caution">
    <text evidence="6">Lacks conserved residue(s) required for the propagation of feature annotation.</text>
</comment>
<keyword evidence="4 6" id="KW-0233">DNA recombination</keyword>
<protein>
    <recommendedName>
        <fullName evidence="6">Holliday junction branch migration complex subunit RuvA</fullName>
    </recommendedName>
</protein>
<feature type="domain" description="Helix-hairpin-helix DNA-binding motif class 1" evidence="7">
    <location>
        <begin position="73"/>
        <end position="92"/>
    </location>
</feature>
<dbReference type="FunFam" id="2.40.50.140:FF:000083">
    <property type="entry name" value="Holliday junction ATP-dependent DNA helicase RuvA"/>
    <property type="match status" value="1"/>
</dbReference>
<keyword evidence="8" id="KW-0347">Helicase</keyword>
<dbReference type="Pfam" id="PF14520">
    <property type="entry name" value="HHH_5"/>
    <property type="match status" value="1"/>
</dbReference>
<dbReference type="GO" id="GO:0009432">
    <property type="term" value="P:SOS response"/>
    <property type="evidence" value="ECO:0007669"/>
    <property type="project" value="UniProtKB-ARBA"/>
</dbReference>
<evidence type="ECO:0000256" key="6">
    <source>
        <dbReference type="HAMAP-Rule" id="MF_00031"/>
    </source>
</evidence>
<comment type="domain">
    <text evidence="6">Has three domains with a flexible linker between the domains II and III and assumes an 'L' shape. Domain III is highly mobile and contacts RuvB.</text>
</comment>
<keyword evidence="8" id="KW-0547">Nucleotide-binding</keyword>
<dbReference type="OrthoDB" id="5293449at2"/>
<name>A0A370GDR0_9COXI</name>
<dbReference type="Gene3D" id="2.40.50.140">
    <property type="entry name" value="Nucleic acid-binding proteins"/>
    <property type="match status" value="1"/>
</dbReference>
<evidence type="ECO:0000313" key="9">
    <source>
        <dbReference type="Proteomes" id="UP000254720"/>
    </source>
</evidence>
<dbReference type="InterPro" id="IPR036267">
    <property type="entry name" value="RuvA_C_sf"/>
</dbReference>
<dbReference type="NCBIfam" id="TIGR00084">
    <property type="entry name" value="ruvA"/>
    <property type="match status" value="1"/>
</dbReference>
<dbReference type="GO" id="GO:0006310">
    <property type="term" value="P:DNA recombination"/>
    <property type="evidence" value="ECO:0007669"/>
    <property type="project" value="UniProtKB-UniRule"/>
</dbReference>
<keyword evidence="1 6" id="KW-0963">Cytoplasm</keyword>
<dbReference type="GO" id="GO:0009379">
    <property type="term" value="C:Holliday junction helicase complex"/>
    <property type="evidence" value="ECO:0007669"/>
    <property type="project" value="InterPro"/>
</dbReference>
<dbReference type="SUPFAM" id="SSF46929">
    <property type="entry name" value="DNA helicase RuvA subunit, C-terminal domain"/>
    <property type="match status" value="1"/>
</dbReference>
<comment type="subunit">
    <text evidence="6">Homotetramer. Forms an RuvA(8)-RuvB(12)-Holliday junction (HJ) complex. HJ DNA is sandwiched between 2 RuvA tetramers; dsDNA enters through RuvA and exits via RuvB. An RuvB hexamer assembles on each DNA strand where it exits the tetramer. Each RuvB hexamer is contacted by two RuvA subunits (via domain III) on 2 adjacent RuvB subunits; this complex drives branch migration. In the full resolvosome a probable DNA-RuvA(4)-RuvB(12)-RuvC(2) complex forms which resolves the HJ.</text>
</comment>
<dbReference type="Gene3D" id="1.10.8.10">
    <property type="entry name" value="DNA helicase RuvA subunit, C-terminal domain"/>
    <property type="match status" value="1"/>
</dbReference>
<dbReference type="InterPro" id="IPR013849">
    <property type="entry name" value="DNA_helicase_Holl-junc_RuvA_I"/>
</dbReference>
<dbReference type="HAMAP" id="MF_00031">
    <property type="entry name" value="DNA_HJ_migration_RuvA"/>
    <property type="match status" value="1"/>
</dbReference>
<dbReference type="SMART" id="SM00278">
    <property type="entry name" value="HhH1"/>
    <property type="match status" value="2"/>
</dbReference>
<comment type="subcellular location">
    <subcellularLocation>
        <location evidence="6">Cytoplasm</location>
    </subcellularLocation>
</comment>
<reference evidence="8 9" key="1">
    <citation type="submission" date="2018-07" db="EMBL/GenBank/DDBJ databases">
        <title>Genomic Encyclopedia of Type Strains, Phase IV (KMG-IV): sequencing the most valuable type-strain genomes for metagenomic binning, comparative biology and taxonomic classification.</title>
        <authorList>
            <person name="Goeker M."/>
        </authorList>
    </citation>
    <scope>NUCLEOTIDE SEQUENCE [LARGE SCALE GENOMIC DNA]</scope>
    <source>
        <strain evidence="8 9">DSM 16500</strain>
    </source>
</reference>
<dbReference type="RefSeq" id="WP_114834827.1">
    <property type="nucleotide sequence ID" value="NZ_LR699114.1"/>
</dbReference>
<evidence type="ECO:0000256" key="2">
    <source>
        <dbReference type="ARBA" id="ARBA00022763"/>
    </source>
</evidence>